<dbReference type="CDD" id="cd00093">
    <property type="entry name" value="HTH_XRE"/>
    <property type="match status" value="1"/>
</dbReference>
<proteinExistence type="predicted"/>
<sequence length="249" mass="29783">MSLFNERLKILRTQFKITQPVIASELNITLRQYQRFESLKGDFKPSYDVLVLISDFFYVSTDYLLGRSDEPQHDYYFQKTHKILTQNMPKPFIDLLTYATNGGITKTPPLLNDKFNLLNAFKNWKELIFQFNESIKKRTKYREKEEKIYYENSSKNISYIESVHPKVYGLWDLFKEKIIHNIENPYHLVDYDRFVSPNEPYLEYSLQKLINYETCYTDSLTNETWYIPPIPKVIGTYLYPLTINDLNLL</sequence>
<name>A0A1H7A4B8_9FIRM</name>
<dbReference type="SUPFAM" id="SSF47413">
    <property type="entry name" value="lambda repressor-like DNA-binding domains"/>
    <property type="match status" value="1"/>
</dbReference>
<dbReference type="PANTHER" id="PTHR46558">
    <property type="entry name" value="TRACRIPTIONAL REGULATORY PROTEIN-RELATED-RELATED"/>
    <property type="match status" value="1"/>
</dbReference>
<dbReference type="PANTHER" id="PTHR46558:SF11">
    <property type="entry name" value="HTH-TYPE TRANSCRIPTIONAL REGULATOR XRE"/>
    <property type="match status" value="1"/>
</dbReference>
<evidence type="ECO:0000259" key="2">
    <source>
        <dbReference type="PROSITE" id="PS50943"/>
    </source>
</evidence>
<keyword evidence="4" id="KW-1185">Reference proteome</keyword>
<dbReference type="EMBL" id="FNZK01000011">
    <property type="protein sequence ID" value="SEJ60549.1"/>
    <property type="molecule type" value="Genomic_DNA"/>
</dbReference>
<dbReference type="PROSITE" id="PS50943">
    <property type="entry name" value="HTH_CROC1"/>
    <property type="match status" value="1"/>
</dbReference>
<keyword evidence="1" id="KW-0238">DNA-binding</keyword>
<evidence type="ECO:0000256" key="1">
    <source>
        <dbReference type="ARBA" id="ARBA00023125"/>
    </source>
</evidence>
<organism evidence="3 4">
    <name type="scientific">Propionispira arboris</name>
    <dbReference type="NCBI Taxonomy" id="84035"/>
    <lineage>
        <taxon>Bacteria</taxon>
        <taxon>Bacillati</taxon>
        <taxon>Bacillota</taxon>
        <taxon>Negativicutes</taxon>
        <taxon>Selenomonadales</taxon>
        <taxon>Selenomonadaceae</taxon>
        <taxon>Propionispira</taxon>
    </lineage>
</organism>
<feature type="domain" description="HTH cro/C1-type" evidence="2">
    <location>
        <begin position="8"/>
        <end position="64"/>
    </location>
</feature>
<dbReference type="SMART" id="SM00530">
    <property type="entry name" value="HTH_XRE"/>
    <property type="match status" value="1"/>
</dbReference>
<evidence type="ECO:0000313" key="3">
    <source>
        <dbReference type="EMBL" id="SEJ60549.1"/>
    </source>
</evidence>
<dbReference type="InterPro" id="IPR010982">
    <property type="entry name" value="Lambda_DNA-bd_dom_sf"/>
</dbReference>
<dbReference type="InterPro" id="IPR001387">
    <property type="entry name" value="Cro/C1-type_HTH"/>
</dbReference>
<dbReference type="Gene3D" id="1.10.260.40">
    <property type="entry name" value="lambda repressor-like DNA-binding domains"/>
    <property type="match status" value="1"/>
</dbReference>
<accession>A0A1H7A4B8</accession>
<evidence type="ECO:0000313" key="4">
    <source>
        <dbReference type="Proteomes" id="UP000199662"/>
    </source>
</evidence>
<dbReference type="RefSeq" id="WP_177177579.1">
    <property type="nucleotide sequence ID" value="NZ_FNZK01000011.1"/>
</dbReference>
<dbReference type="AlphaFoldDB" id="A0A1H7A4B8"/>
<gene>
    <name evidence="3" type="ORF">SAMN05660742_111146</name>
</gene>
<dbReference type="STRING" id="84035.SAMN05660742_111146"/>
<protein>
    <submittedName>
        <fullName evidence="3">Transcriptional regulator, contains XRE-family HTH domain</fullName>
    </submittedName>
</protein>
<dbReference type="GO" id="GO:0003677">
    <property type="term" value="F:DNA binding"/>
    <property type="evidence" value="ECO:0007669"/>
    <property type="project" value="UniProtKB-KW"/>
</dbReference>
<dbReference type="Proteomes" id="UP000199662">
    <property type="component" value="Unassembled WGS sequence"/>
</dbReference>
<reference evidence="3 4" key="1">
    <citation type="submission" date="2016-10" db="EMBL/GenBank/DDBJ databases">
        <authorList>
            <person name="de Groot N.N."/>
        </authorList>
    </citation>
    <scope>NUCLEOTIDE SEQUENCE [LARGE SCALE GENOMIC DNA]</scope>
    <source>
        <strain evidence="3 4">DSM 2179</strain>
    </source>
</reference>